<dbReference type="AlphaFoldDB" id="A0A644X4Y3"/>
<proteinExistence type="predicted"/>
<accession>A0A644X4Y3</accession>
<organism evidence="1">
    <name type="scientific">bioreactor metagenome</name>
    <dbReference type="NCBI Taxonomy" id="1076179"/>
    <lineage>
        <taxon>unclassified sequences</taxon>
        <taxon>metagenomes</taxon>
        <taxon>ecological metagenomes</taxon>
    </lineage>
</organism>
<evidence type="ECO:0000313" key="1">
    <source>
        <dbReference type="EMBL" id="MPM11017.1"/>
    </source>
</evidence>
<sequence>MAIQLTKKQAAGSKLDMGLRKLKLGFDEPDAYEDSGSASAASDEDVLSSYIDSMYARYQPQELEFDEQTQDELSASVATWLRPGYDQAIQNRKAQTQTYRAEIDADAIARGMGSSTYVSDVKSRQNSAEAGDIASLESDYGATLAKYVSQGLETQNEQKLETASYNAEQRKNAYDMAYAAALQLFAQYKKSGGGSGKKTSVKVTATSRDNCAEFLNQLTKAERAEVYGGTSEQGAQYRAEILASVGYTGYLQLQSQYPSIP</sequence>
<dbReference type="EMBL" id="VSSQ01001772">
    <property type="protein sequence ID" value="MPM11017.1"/>
    <property type="molecule type" value="Genomic_DNA"/>
</dbReference>
<comment type="caution">
    <text evidence="1">The sequence shown here is derived from an EMBL/GenBank/DDBJ whole genome shotgun (WGS) entry which is preliminary data.</text>
</comment>
<name>A0A644X4Y3_9ZZZZ</name>
<gene>
    <name evidence="1" type="ORF">SDC9_57355</name>
</gene>
<protein>
    <submittedName>
        <fullName evidence="1">Uncharacterized protein</fullName>
    </submittedName>
</protein>
<reference evidence="1" key="1">
    <citation type="submission" date="2019-08" db="EMBL/GenBank/DDBJ databases">
        <authorList>
            <person name="Kucharzyk K."/>
            <person name="Murdoch R.W."/>
            <person name="Higgins S."/>
            <person name="Loffler F."/>
        </authorList>
    </citation>
    <scope>NUCLEOTIDE SEQUENCE</scope>
</reference>